<name>A0A0N4U8F4_DRAME</name>
<dbReference type="GO" id="GO:0030327">
    <property type="term" value="P:prenylated protein catabolic process"/>
    <property type="evidence" value="ECO:0007669"/>
    <property type="project" value="TreeGrafter"/>
</dbReference>
<evidence type="ECO:0000256" key="3">
    <source>
        <dbReference type="ARBA" id="ARBA00022630"/>
    </source>
</evidence>
<dbReference type="AlphaFoldDB" id="A0A0N4U8F4"/>
<comment type="similarity">
    <text evidence="2">Belongs to the prenylcysteine oxidase family.</text>
</comment>
<keyword evidence="6" id="KW-0560">Oxidoreductase</keyword>
<protein>
    <submittedName>
        <fullName evidence="13">Prenylcys_lyase domain-containing protein</fullName>
    </submittedName>
</protein>
<dbReference type="Pfam" id="PF13450">
    <property type="entry name" value="NAD_binding_8"/>
    <property type="match status" value="1"/>
</dbReference>
<reference evidence="13" key="1">
    <citation type="submission" date="2017-02" db="UniProtKB">
        <authorList>
            <consortium name="WormBaseParasite"/>
        </authorList>
    </citation>
    <scope>IDENTIFICATION</scope>
</reference>
<comment type="cofactor">
    <cofactor evidence="1">
        <name>FAD</name>
        <dbReference type="ChEBI" id="CHEBI:57692"/>
    </cofactor>
</comment>
<dbReference type="PANTHER" id="PTHR15944:SF0">
    <property type="entry name" value="PRENYLCYSTEINE LYASE DOMAIN-CONTAINING PROTEIN"/>
    <property type="match status" value="1"/>
</dbReference>
<dbReference type="WBParaSite" id="DME_0000332201-mRNA-1">
    <property type="protein sequence ID" value="DME_0000332201-mRNA-1"/>
    <property type="gene ID" value="DME_0000332201"/>
</dbReference>
<evidence type="ECO:0000313" key="13">
    <source>
        <dbReference type="WBParaSite" id="DME_0000332201-mRNA-1"/>
    </source>
</evidence>
<evidence type="ECO:0000256" key="8">
    <source>
        <dbReference type="SAM" id="SignalP"/>
    </source>
</evidence>
<dbReference type="Proteomes" id="UP000038040">
    <property type="component" value="Unplaced"/>
</dbReference>
<evidence type="ECO:0000256" key="4">
    <source>
        <dbReference type="ARBA" id="ARBA00022729"/>
    </source>
</evidence>
<dbReference type="GO" id="GO:0030328">
    <property type="term" value="P:prenylcysteine catabolic process"/>
    <property type="evidence" value="ECO:0007669"/>
    <property type="project" value="InterPro"/>
</dbReference>
<dbReference type="InterPro" id="IPR017046">
    <property type="entry name" value="Prenylcysteine_Oxase1"/>
</dbReference>
<keyword evidence="5" id="KW-0274">FAD</keyword>
<keyword evidence="3" id="KW-0285">Flavoprotein</keyword>
<dbReference type="Proteomes" id="UP000274756">
    <property type="component" value="Unassembled WGS sequence"/>
</dbReference>
<dbReference type="Pfam" id="PF07156">
    <property type="entry name" value="Prenylcys_lyase"/>
    <property type="match status" value="1"/>
</dbReference>
<feature type="signal peptide" evidence="8">
    <location>
        <begin position="1"/>
        <end position="20"/>
    </location>
</feature>
<dbReference type="SUPFAM" id="SSF51905">
    <property type="entry name" value="FAD/NAD(P)-binding domain"/>
    <property type="match status" value="1"/>
</dbReference>
<evidence type="ECO:0000256" key="6">
    <source>
        <dbReference type="ARBA" id="ARBA00023002"/>
    </source>
</evidence>
<evidence type="ECO:0000256" key="2">
    <source>
        <dbReference type="ARBA" id="ARBA00009967"/>
    </source>
</evidence>
<keyword evidence="7" id="KW-0325">Glycoprotein</keyword>
<reference evidence="10 12" key="2">
    <citation type="submission" date="2018-11" db="EMBL/GenBank/DDBJ databases">
        <authorList>
            <consortium name="Pathogen Informatics"/>
        </authorList>
    </citation>
    <scope>NUCLEOTIDE SEQUENCE [LARGE SCALE GENOMIC DNA]</scope>
</reference>
<evidence type="ECO:0000313" key="11">
    <source>
        <dbReference type="Proteomes" id="UP000038040"/>
    </source>
</evidence>
<evidence type="ECO:0000256" key="5">
    <source>
        <dbReference type="ARBA" id="ARBA00022827"/>
    </source>
</evidence>
<feature type="chain" id="PRO_5033229805" evidence="8">
    <location>
        <begin position="21"/>
        <end position="479"/>
    </location>
</feature>
<keyword evidence="4 8" id="KW-0732">Signal</keyword>
<accession>A0A0N4U8F4</accession>
<evidence type="ECO:0000256" key="1">
    <source>
        <dbReference type="ARBA" id="ARBA00001974"/>
    </source>
</evidence>
<evidence type="ECO:0000259" key="9">
    <source>
        <dbReference type="Pfam" id="PF07156"/>
    </source>
</evidence>
<dbReference type="PANTHER" id="PTHR15944">
    <property type="entry name" value="FARNESYLCYSTEINE LYASE"/>
    <property type="match status" value="1"/>
</dbReference>
<dbReference type="GO" id="GO:0001735">
    <property type="term" value="F:prenylcysteine oxidase activity"/>
    <property type="evidence" value="ECO:0007669"/>
    <property type="project" value="InterPro"/>
</dbReference>
<evidence type="ECO:0000313" key="10">
    <source>
        <dbReference type="EMBL" id="VDN57508.1"/>
    </source>
</evidence>
<proteinExistence type="inferred from homology"/>
<dbReference type="EMBL" id="UYYG01001160">
    <property type="protein sequence ID" value="VDN57508.1"/>
    <property type="molecule type" value="Genomic_DNA"/>
</dbReference>
<evidence type="ECO:0000256" key="7">
    <source>
        <dbReference type="ARBA" id="ARBA00023180"/>
    </source>
</evidence>
<dbReference type="STRING" id="318479.A0A0N4U8F4"/>
<dbReference type="Gene3D" id="3.50.50.60">
    <property type="entry name" value="FAD/NAD(P)-binding domain"/>
    <property type="match status" value="1"/>
</dbReference>
<dbReference type="InterPro" id="IPR036188">
    <property type="entry name" value="FAD/NAD-bd_sf"/>
</dbReference>
<gene>
    <name evidence="10" type="ORF">DME_LOCUS7481</name>
</gene>
<sequence length="479" mass="54230">MASSLLTVLTFFVSLSTVSCLKIGVIGGGIGGASSLYYLRKLLPKIIDAEIDLFTDSDIGGRITTVPMRMNGKLRSFEAGASIIHPKNEYMNQWLKEYGFSKARHPVNRRGFGIWDGNKFVFRKSNWHLVTMYRLFRRYGFDLIRNHFLINILLSEFSRIYDFMSRNISFDSIDSFVETISPTMANIVNITIKEYLSQNKFGDSFITEYASAALNCNYGQSIKELGAFVGSVGLAGGVPGLYSINGSNRGLVEKLVEDSRCNIFFMSVNNVTKEGELYNIEGLDKNGKIVKEGYDYIILAVPLHQHQNISIEGGFSFLLMKFCSLYVLQGSIRSSYWSMNDENIPNSILVSNNQLFYNSISQNSPVDYQIDEAFPSDGPQRIFKVFSENFLSQAQLDDLFSERKDVKTIEFLAYPEYKKPPLLRPRFRLVDRICFVNAIEWLASAIEMSAIGGRNCVNMLLNDLHLLQKENLKSGKVEL</sequence>
<dbReference type="OrthoDB" id="437369at2759"/>
<evidence type="ECO:0000313" key="12">
    <source>
        <dbReference type="Proteomes" id="UP000274756"/>
    </source>
</evidence>
<keyword evidence="12" id="KW-1185">Reference proteome</keyword>
<dbReference type="InterPro" id="IPR010795">
    <property type="entry name" value="Prenylcys_lyase"/>
</dbReference>
<feature type="domain" description="Prenylcysteine lyase" evidence="9">
    <location>
        <begin position="122"/>
        <end position="464"/>
    </location>
</feature>
<organism evidence="11 13">
    <name type="scientific">Dracunculus medinensis</name>
    <name type="common">Guinea worm</name>
    <dbReference type="NCBI Taxonomy" id="318479"/>
    <lineage>
        <taxon>Eukaryota</taxon>
        <taxon>Metazoa</taxon>
        <taxon>Ecdysozoa</taxon>
        <taxon>Nematoda</taxon>
        <taxon>Chromadorea</taxon>
        <taxon>Rhabditida</taxon>
        <taxon>Spirurina</taxon>
        <taxon>Dracunculoidea</taxon>
        <taxon>Dracunculidae</taxon>
        <taxon>Dracunculus</taxon>
    </lineage>
</organism>